<gene>
    <name evidence="1" type="ORF">ARMOST_14231</name>
</gene>
<organism evidence="1 2">
    <name type="scientific">Armillaria ostoyae</name>
    <name type="common">Armillaria root rot fungus</name>
    <dbReference type="NCBI Taxonomy" id="47428"/>
    <lineage>
        <taxon>Eukaryota</taxon>
        <taxon>Fungi</taxon>
        <taxon>Dikarya</taxon>
        <taxon>Basidiomycota</taxon>
        <taxon>Agaricomycotina</taxon>
        <taxon>Agaricomycetes</taxon>
        <taxon>Agaricomycetidae</taxon>
        <taxon>Agaricales</taxon>
        <taxon>Marasmiineae</taxon>
        <taxon>Physalacriaceae</taxon>
        <taxon>Armillaria</taxon>
    </lineage>
</organism>
<evidence type="ECO:0000313" key="2">
    <source>
        <dbReference type="Proteomes" id="UP000219338"/>
    </source>
</evidence>
<dbReference type="Proteomes" id="UP000219338">
    <property type="component" value="Unassembled WGS sequence"/>
</dbReference>
<protein>
    <submittedName>
        <fullName evidence="1">Uncharacterized protein</fullName>
    </submittedName>
</protein>
<sequence>MTDTATRTNFSLSRHILFKRLILNCCYDSDDSGNNWATGPSINDGSGSFVTVSSLVASARGRQTELAPQKAKGDFPLMVLIPGLIFHVRIEAYGWLEFMSRRSRWWPLIWSELETSLDDLRLAHHATGGAVYLSDRIV</sequence>
<name>A0A284RPZ6_ARMOS</name>
<evidence type="ECO:0000313" key="1">
    <source>
        <dbReference type="EMBL" id="SJL10837.1"/>
    </source>
</evidence>
<proteinExistence type="predicted"/>
<accession>A0A284RPZ6</accession>
<dbReference type="EMBL" id="FUEG01000013">
    <property type="protein sequence ID" value="SJL10837.1"/>
    <property type="molecule type" value="Genomic_DNA"/>
</dbReference>
<dbReference type="AlphaFoldDB" id="A0A284RPZ6"/>
<keyword evidence="2" id="KW-1185">Reference proteome</keyword>
<reference evidence="2" key="1">
    <citation type="journal article" date="2017" name="Nat. Ecol. Evol.">
        <title>Genome expansion and lineage-specific genetic innovations in the forest pathogenic fungi Armillaria.</title>
        <authorList>
            <person name="Sipos G."/>
            <person name="Prasanna A.N."/>
            <person name="Walter M.C."/>
            <person name="O'Connor E."/>
            <person name="Balint B."/>
            <person name="Krizsan K."/>
            <person name="Kiss B."/>
            <person name="Hess J."/>
            <person name="Varga T."/>
            <person name="Slot J."/>
            <person name="Riley R."/>
            <person name="Boka B."/>
            <person name="Rigling D."/>
            <person name="Barry K."/>
            <person name="Lee J."/>
            <person name="Mihaltcheva S."/>
            <person name="LaButti K."/>
            <person name="Lipzen A."/>
            <person name="Waldron R."/>
            <person name="Moloney N.M."/>
            <person name="Sperisen C."/>
            <person name="Kredics L."/>
            <person name="Vagvoelgyi C."/>
            <person name="Patrignani A."/>
            <person name="Fitzpatrick D."/>
            <person name="Nagy I."/>
            <person name="Doyle S."/>
            <person name="Anderson J.B."/>
            <person name="Grigoriev I.V."/>
            <person name="Gueldener U."/>
            <person name="Muensterkoetter M."/>
            <person name="Nagy L.G."/>
        </authorList>
    </citation>
    <scope>NUCLEOTIDE SEQUENCE [LARGE SCALE GENOMIC DNA]</scope>
    <source>
        <strain evidence="2">C18/9</strain>
    </source>
</reference>